<dbReference type="AlphaFoldDB" id="A0A9P0HNR1"/>
<evidence type="ECO:0000313" key="1">
    <source>
        <dbReference type="EMBL" id="CAH1405275.1"/>
    </source>
</evidence>
<reference evidence="1" key="1">
    <citation type="submission" date="2022-01" db="EMBL/GenBank/DDBJ databases">
        <authorList>
            <person name="King R."/>
        </authorList>
    </citation>
    <scope>NUCLEOTIDE SEQUENCE</scope>
</reference>
<dbReference type="OrthoDB" id="7966981at2759"/>
<proteinExistence type="predicted"/>
<organism evidence="1 2">
    <name type="scientific">Nezara viridula</name>
    <name type="common">Southern green stink bug</name>
    <name type="synonym">Cimex viridulus</name>
    <dbReference type="NCBI Taxonomy" id="85310"/>
    <lineage>
        <taxon>Eukaryota</taxon>
        <taxon>Metazoa</taxon>
        <taxon>Ecdysozoa</taxon>
        <taxon>Arthropoda</taxon>
        <taxon>Hexapoda</taxon>
        <taxon>Insecta</taxon>
        <taxon>Pterygota</taxon>
        <taxon>Neoptera</taxon>
        <taxon>Paraneoptera</taxon>
        <taxon>Hemiptera</taxon>
        <taxon>Heteroptera</taxon>
        <taxon>Panheteroptera</taxon>
        <taxon>Pentatomomorpha</taxon>
        <taxon>Pentatomoidea</taxon>
        <taxon>Pentatomidae</taxon>
        <taxon>Pentatominae</taxon>
        <taxon>Nezara</taxon>
    </lineage>
</organism>
<evidence type="ECO:0000313" key="2">
    <source>
        <dbReference type="Proteomes" id="UP001152798"/>
    </source>
</evidence>
<sequence>MLPYLWQKCAISSAAACLEIINSESVGIYSFSQSALQALKFPKGTSALATDCKQVLKPAPSFVDLVWNPGHKVIEGNEKQASSQERDLKSLLWDQNFR</sequence>
<protein>
    <submittedName>
        <fullName evidence="1">Uncharacterized protein</fullName>
    </submittedName>
</protein>
<dbReference type="Proteomes" id="UP001152798">
    <property type="component" value="Chromosome 6"/>
</dbReference>
<keyword evidence="2" id="KW-1185">Reference proteome</keyword>
<name>A0A9P0HNR1_NEZVI</name>
<gene>
    <name evidence="1" type="ORF">NEZAVI_LOCUS13514</name>
</gene>
<dbReference type="EMBL" id="OV725082">
    <property type="protein sequence ID" value="CAH1405275.1"/>
    <property type="molecule type" value="Genomic_DNA"/>
</dbReference>
<accession>A0A9P0HNR1</accession>